<organism evidence="4 5">
    <name type="scientific">Vitreoscilla filiformis</name>
    <dbReference type="NCBI Taxonomy" id="63"/>
    <lineage>
        <taxon>Bacteria</taxon>
        <taxon>Pseudomonadati</taxon>
        <taxon>Pseudomonadota</taxon>
        <taxon>Betaproteobacteria</taxon>
        <taxon>Neisseriales</taxon>
        <taxon>Neisseriaceae</taxon>
        <taxon>Vitreoscilla</taxon>
    </lineage>
</organism>
<feature type="chain" id="PRO_5012917149" evidence="1">
    <location>
        <begin position="29"/>
        <end position="202"/>
    </location>
</feature>
<dbReference type="InterPro" id="IPR025392">
    <property type="entry name" value="DUF4124"/>
</dbReference>
<protein>
    <submittedName>
        <fullName evidence="4">Glutaredoxin</fullName>
    </submittedName>
</protein>
<feature type="domain" description="DUF4124" evidence="3">
    <location>
        <begin position="18"/>
        <end position="69"/>
    </location>
</feature>
<accession>A0A221KH09</accession>
<evidence type="ECO:0000259" key="3">
    <source>
        <dbReference type="Pfam" id="PF13511"/>
    </source>
</evidence>
<dbReference type="OrthoDB" id="8794394at2"/>
<dbReference type="PROSITE" id="PS51354">
    <property type="entry name" value="GLUTAREDOXIN_2"/>
    <property type="match status" value="1"/>
</dbReference>
<dbReference type="InterPro" id="IPR002109">
    <property type="entry name" value="Glutaredoxin"/>
</dbReference>
<name>A0A221KH09_VITFI</name>
<dbReference type="EMBL" id="CP022423">
    <property type="protein sequence ID" value="ASM78209.1"/>
    <property type="molecule type" value="Genomic_DNA"/>
</dbReference>
<sequence length="202" mass="21304">MVRHRCIRSVLGVGAVVAALAASGAGWAQYKIVGPDGRVTYTDTLRPADAARATPLKISGMASTDSERAGAVAHLPSELREPVSRFPVVLYSQRGCQPCDTARTLLQTRGIPFSEKLITSDADFRQLAKLTGGDRSLPMLTIGQQLLRGLNSITWNSNLDAAGYPKTSRLPANYRQPPAVALAASAPASAELPVGPASKSKP</sequence>
<dbReference type="KEGG" id="vff:VITFI_CDS2431"/>
<keyword evidence="1" id="KW-0732">Signal</keyword>
<evidence type="ECO:0000313" key="5">
    <source>
        <dbReference type="Proteomes" id="UP000199729"/>
    </source>
</evidence>
<dbReference type="RefSeq" id="WP_089417173.1">
    <property type="nucleotide sequence ID" value="NZ_CP022423.1"/>
</dbReference>
<dbReference type="Gene3D" id="3.40.30.10">
    <property type="entry name" value="Glutaredoxin"/>
    <property type="match status" value="1"/>
</dbReference>
<evidence type="ECO:0000256" key="1">
    <source>
        <dbReference type="SAM" id="SignalP"/>
    </source>
</evidence>
<gene>
    <name evidence="4" type="ORF">VITFI_CDS2431</name>
</gene>
<dbReference type="AlphaFoldDB" id="A0A221KH09"/>
<dbReference type="CDD" id="cd02976">
    <property type="entry name" value="NrdH"/>
    <property type="match status" value="1"/>
</dbReference>
<feature type="signal peptide" evidence="1">
    <location>
        <begin position="1"/>
        <end position="28"/>
    </location>
</feature>
<dbReference type="InterPro" id="IPR036249">
    <property type="entry name" value="Thioredoxin-like_sf"/>
</dbReference>
<dbReference type="Pfam" id="PF00462">
    <property type="entry name" value="Glutaredoxin"/>
    <property type="match status" value="1"/>
</dbReference>
<evidence type="ECO:0000313" key="4">
    <source>
        <dbReference type="EMBL" id="ASM78209.1"/>
    </source>
</evidence>
<dbReference type="Proteomes" id="UP000199729">
    <property type="component" value="Chromosome"/>
</dbReference>
<reference evidence="4 5" key="1">
    <citation type="submission" date="2017-07" db="EMBL/GenBank/DDBJ databases">
        <title>Complete Genome Sequence of the cosmetic ferment Vitreoscilla filiformis (ATCC15551).</title>
        <authorList>
            <person name="Contreras S."/>
            <person name="Sagory-Zalkind P."/>
            <person name="Blanquart H."/>
            <person name="Iltis A."/>
            <person name="Morand S.C."/>
        </authorList>
    </citation>
    <scope>NUCLEOTIDE SEQUENCE [LARGE SCALE GENOMIC DNA]</scope>
    <source>
        <strain evidence="4 5">ATCC 15551</strain>
    </source>
</reference>
<evidence type="ECO:0000259" key="2">
    <source>
        <dbReference type="Pfam" id="PF00462"/>
    </source>
</evidence>
<dbReference type="Pfam" id="PF13511">
    <property type="entry name" value="DUF4124"/>
    <property type="match status" value="1"/>
</dbReference>
<feature type="domain" description="Glutaredoxin" evidence="2">
    <location>
        <begin position="88"/>
        <end position="146"/>
    </location>
</feature>
<dbReference type="SUPFAM" id="SSF52833">
    <property type="entry name" value="Thioredoxin-like"/>
    <property type="match status" value="1"/>
</dbReference>
<keyword evidence="5" id="KW-1185">Reference proteome</keyword>
<proteinExistence type="predicted"/>